<dbReference type="KEGG" id="soe:110801129"/>
<accession>A0A9R0J663</accession>
<dbReference type="GeneID" id="110801129"/>
<feature type="compositionally biased region" description="Polar residues" evidence="2">
    <location>
        <begin position="1"/>
        <end position="11"/>
    </location>
</feature>
<name>A0A9R0J663_SPIOL</name>
<sequence length="174" mass="19102">MADSESTSPTDSSKKENFAPTKSTKIAELNESRTELFGRIQGLKQELQNWRSKLDNQVQSHRNELVELRKSLNVEVDQLRSEFQELRTTLQQQQEDVTASLRNLGLQDPSKDAETFTPIPMDAVTVAGHEVNDGGNNATANESGTTVNGNGGNINNATDVHLPSTEISGVDIEH</sequence>
<evidence type="ECO:0000313" key="4">
    <source>
        <dbReference type="RefSeq" id="XP_021862138.2"/>
    </source>
</evidence>
<feature type="coiled-coil region" evidence="1">
    <location>
        <begin position="26"/>
        <end position="96"/>
    </location>
</feature>
<proteinExistence type="predicted"/>
<protein>
    <submittedName>
        <fullName evidence="4">Uncharacterized protein</fullName>
    </submittedName>
</protein>
<dbReference type="PANTHER" id="PTHR34681:SF2">
    <property type="entry name" value="UVEAL AUTOANTIGEN WITH COILED-COIL_ANKYRIN"/>
    <property type="match status" value="1"/>
</dbReference>
<dbReference type="RefSeq" id="XP_021862138.2">
    <property type="nucleotide sequence ID" value="XM_022006446.2"/>
</dbReference>
<dbReference type="PANTHER" id="PTHR34681">
    <property type="entry name" value="UVEAL AUTOANTIGEN WITH COILED-COIL/ANKYRIN"/>
    <property type="match status" value="1"/>
</dbReference>
<keyword evidence="3" id="KW-1185">Reference proteome</keyword>
<gene>
    <name evidence="4" type="primary">LOC110801129</name>
</gene>
<evidence type="ECO:0000256" key="2">
    <source>
        <dbReference type="SAM" id="MobiDB-lite"/>
    </source>
</evidence>
<dbReference type="AlphaFoldDB" id="A0A9R0J663"/>
<reference evidence="4" key="2">
    <citation type="submission" date="2025-08" db="UniProtKB">
        <authorList>
            <consortium name="RefSeq"/>
        </authorList>
    </citation>
    <scope>IDENTIFICATION</scope>
    <source>
        <tissue evidence="4">Leaf</tissue>
    </source>
</reference>
<dbReference type="Proteomes" id="UP000813463">
    <property type="component" value="Chromosome 5"/>
</dbReference>
<evidence type="ECO:0000313" key="3">
    <source>
        <dbReference type="Proteomes" id="UP000813463"/>
    </source>
</evidence>
<dbReference type="Gene3D" id="1.20.58.130">
    <property type="match status" value="1"/>
</dbReference>
<feature type="region of interest" description="Disordered" evidence="2">
    <location>
        <begin position="1"/>
        <end position="26"/>
    </location>
</feature>
<evidence type="ECO:0000256" key="1">
    <source>
        <dbReference type="SAM" id="Coils"/>
    </source>
</evidence>
<keyword evidence="1" id="KW-0175">Coiled coil</keyword>
<reference evidence="3" key="1">
    <citation type="journal article" date="2021" name="Nat. Commun.">
        <title>Genomic analyses provide insights into spinach domestication and the genetic basis of agronomic traits.</title>
        <authorList>
            <person name="Cai X."/>
            <person name="Sun X."/>
            <person name="Xu C."/>
            <person name="Sun H."/>
            <person name="Wang X."/>
            <person name="Ge C."/>
            <person name="Zhang Z."/>
            <person name="Wang Q."/>
            <person name="Fei Z."/>
            <person name="Jiao C."/>
            <person name="Wang Q."/>
        </authorList>
    </citation>
    <scope>NUCLEOTIDE SEQUENCE [LARGE SCALE GENOMIC DNA]</scope>
    <source>
        <strain evidence="3">cv. Varoflay</strain>
    </source>
</reference>
<organism evidence="3 4">
    <name type="scientific">Spinacia oleracea</name>
    <name type="common">Spinach</name>
    <dbReference type="NCBI Taxonomy" id="3562"/>
    <lineage>
        <taxon>Eukaryota</taxon>
        <taxon>Viridiplantae</taxon>
        <taxon>Streptophyta</taxon>
        <taxon>Embryophyta</taxon>
        <taxon>Tracheophyta</taxon>
        <taxon>Spermatophyta</taxon>
        <taxon>Magnoliopsida</taxon>
        <taxon>eudicotyledons</taxon>
        <taxon>Gunneridae</taxon>
        <taxon>Pentapetalae</taxon>
        <taxon>Caryophyllales</taxon>
        <taxon>Chenopodiaceae</taxon>
        <taxon>Chenopodioideae</taxon>
        <taxon>Anserineae</taxon>
        <taxon>Spinacia</taxon>
    </lineage>
</organism>